<evidence type="ECO:0000256" key="4">
    <source>
        <dbReference type="SAM" id="Phobius"/>
    </source>
</evidence>
<dbReference type="InterPro" id="IPR009057">
    <property type="entry name" value="Homeodomain-like_sf"/>
</dbReference>
<dbReference type="EMBL" id="JAUOPB010000005">
    <property type="protein sequence ID" value="MDO6422324.1"/>
    <property type="molecule type" value="Genomic_DNA"/>
</dbReference>
<dbReference type="PRINTS" id="PR00032">
    <property type="entry name" value="HTHARAC"/>
</dbReference>
<dbReference type="InterPro" id="IPR020449">
    <property type="entry name" value="Tscrpt_reg_AraC-type_HTH"/>
</dbReference>
<accession>A0AAW7X432</accession>
<gene>
    <name evidence="6" type="ORF">Q4521_07550</name>
</gene>
<keyword evidence="4" id="KW-0472">Membrane</keyword>
<keyword evidence="1" id="KW-0805">Transcription regulation</keyword>
<protein>
    <submittedName>
        <fullName evidence="6">Helix-turn-helix domain-containing protein</fullName>
    </submittedName>
</protein>
<feature type="domain" description="HTH araC/xylS-type" evidence="5">
    <location>
        <begin position="287"/>
        <end position="388"/>
    </location>
</feature>
<name>A0AAW7X432_9GAMM</name>
<feature type="transmembrane region" description="Helical" evidence="4">
    <location>
        <begin position="108"/>
        <end position="128"/>
    </location>
</feature>
<dbReference type="InterPro" id="IPR018060">
    <property type="entry name" value="HTH_AraC"/>
</dbReference>
<dbReference type="Gene3D" id="1.10.10.60">
    <property type="entry name" value="Homeodomain-like"/>
    <property type="match status" value="2"/>
</dbReference>
<feature type="transmembrane region" description="Helical" evidence="4">
    <location>
        <begin position="191"/>
        <end position="214"/>
    </location>
</feature>
<feature type="transmembrane region" description="Helical" evidence="4">
    <location>
        <begin position="234"/>
        <end position="252"/>
    </location>
</feature>
<dbReference type="Pfam" id="PF12833">
    <property type="entry name" value="HTH_18"/>
    <property type="match status" value="1"/>
</dbReference>
<keyword evidence="4" id="KW-1133">Transmembrane helix</keyword>
<evidence type="ECO:0000256" key="2">
    <source>
        <dbReference type="ARBA" id="ARBA00023125"/>
    </source>
</evidence>
<dbReference type="SUPFAM" id="SSF46689">
    <property type="entry name" value="Homeodomain-like"/>
    <property type="match status" value="1"/>
</dbReference>
<dbReference type="SMART" id="SM00342">
    <property type="entry name" value="HTH_ARAC"/>
    <property type="match status" value="1"/>
</dbReference>
<keyword evidence="4" id="KW-0812">Transmembrane</keyword>
<evidence type="ECO:0000313" key="7">
    <source>
        <dbReference type="Proteomes" id="UP001169760"/>
    </source>
</evidence>
<proteinExistence type="predicted"/>
<keyword evidence="3" id="KW-0804">Transcription</keyword>
<dbReference type="AlphaFoldDB" id="A0AAW7X432"/>
<feature type="transmembrane region" description="Helical" evidence="4">
    <location>
        <begin position="12"/>
        <end position="29"/>
    </location>
</feature>
<comment type="caution">
    <text evidence="6">The sequence shown here is derived from an EMBL/GenBank/DDBJ whole genome shotgun (WGS) entry which is preliminary data.</text>
</comment>
<feature type="transmembrane region" description="Helical" evidence="4">
    <location>
        <begin position="36"/>
        <end position="54"/>
    </location>
</feature>
<dbReference type="PANTHER" id="PTHR43280:SF29">
    <property type="entry name" value="ARAC-FAMILY TRANSCRIPTIONAL REGULATOR"/>
    <property type="match status" value="1"/>
</dbReference>
<dbReference type="GO" id="GO:0043565">
    <property type="term" value="F:sequence-specific DNA binding"/>
    <property type="evidence" value="ECO:0007669"/>
    <property type="project" value="InterPro"/>
</dbReference>
<dbReference type="PANTHER" id="PTHR43280">
    <property type="entry name" value="ARAC-FAMILY TRANSCRIPTIONAL REGULATOR"/>
    <property type="match status" value="1"/>
</dbReference>
<reference evidence="6" key="1">
    <citation type="submission" date="2023-07" db="EMBL/GenBank/DDBJ databases">
        <title>Genome content predicts the carbon catabolic preferences of heterotrophic bacteria.</title>
        <authorList>
            <person name="Gralka M."/>
        </authorList>
    </citation>
    <scope>NUCLEOTIDE SEQUENCE</scope>
    <source>
        <strain evidence="6">I3M17_2</strain>
    </source>
</reference>
<dbReference type="PROSITE" id="PS01124">
    <property type="entry name" value="HTH_ARAC_FAMILY_2"/>
    <property type="match status" value="1"/>
</dbReference>
<organism evidence="6 7">
    <name type="scientific">Saccharophagus degradans</name>
    <dbReference type="NCBI Taxonomy" id="86304"/>
    <lineage>
        <taxon>Bacteria</taxon>
        <taxon>Pseudomonadati</taxon>
        <taxon>Pseudomonadota</taxon>
        <taxon>Gammaproteobacteria</taxon>
        <taxon>Cellvibrionales</taxon>
        <taxon>Cellvibrionaceae</taxon>
        <taxon>Saccharophagus</taxon>
    </lineage>
</organism>
<dbReference type="RefSeq" id="WP_303492279.1">
    <property type="nucleotide sequence ID" value="NZ_JAUOPB010000005.1"/>
</dbReference>
<evidence type="ECO:0000259" key="5">
    <source>
        <dbReference type="PROSITE" id="PS01124"/>
    </source>
</evidence>
<dbReference type="GO" id="GO:0003700">
    <property type="term" value="F:DNA-binding transcription factor activity"/>
    <property type="evidence" value="ECO:0007669"/>
    <property type="project" value="InterPro"/>
</dbReference>
<keyword evidence="2" id="KW-0238">DNA-binding</keyword>
<evidence type="ECO:0000256" key="1">
    <source>
        <dbReference type="ARBA" id="ARBA00023015"/>
    </source>
</evidence>
<dbReference type="Proteomes" id="UP001169760">
    <property type="component" value="Unassembled WGS sequence"/>
</dbReference>
<feature type="transmembrane region" description="Helical" evidence="4">
    <location>
        <begin position="74"/>
        <end position="96"/>
    </location>
</feature>
<evidence type="ECO:0000313" key="6">
    <source>
        <dbReference type="EMBL" id="MDO6422324.1"/>
    </source>
</evidence>
<evidence type="ECO:0000256" key="3">
    <source>
        <dbReference type="ARBA" id="ARBA00023163"/>
    </source>
</evidence>
<sequence length="390" mass="45062">MNLVVFNFHDVVLWMTAMQCLLFAGLLLATNTSKNISMYFLAAFLVAHALIPLHEMILWGAEFKLRVRNNWPEVYFIGAAAYYVDGALLLMCIKSLVFRDFKFRKSDLLHLLPLAAFIVFMSIAFYSHSYAERLHLINSETFVYGAGYTFMEFFSKVVRFGYCFLCLQLVFKYKHLLKSTHSNVEKVDITWISTLVVGFMIVMGLEAILAFSKVIFLFKPYHMDFFQKMGLTCYYSLFLLVNLLVFTGIRYFSSFEPVKEEPEKPKDGAKKKISDHLLNPDLAREIDEAMRGTKSYMEPDITLEHLAEELSITARDLSMIINRHFGVNFYEFVNRYRIEEAKAMLASPKHSDTTITDIYLAVGFNSKSVFNTFFKKLVGTTPSQYRKEPA</sequence>